<keyword evidence="3" id="KW-1185">Reference proteome</keyword>
<feature type="region of interest" description="Disordered" evidence="1">
    <location>
        <begin position="811"/>
        <end position="830"/>
    </location>
</feature>
<evidence type="ECO:0000313" key="3">
    <source>
        <dbReference type="Proteomes" id="UP001175227"/>
    </source>
</evidence>
<feature type="compositionally biased region" description="Low complexity" evidence="1">
    <location>
        <begin position="333"/>
        <end position="350"/>
    </location>
</feature>
<feature type="region of interest" description="Disordered" evidence="1">
    <location>
        <begin position="220"/>
        <end position="307"/>
    </location>
</feature>
<feature type="region of interest" description="Disordered" evidence="1">
    <location>
        <begin position="90"/>
        <end position="111"/>
    </location>
</feature>
<feature type="region of interest" description="Disordered" evidence="1">
    <location>
        <begin position="525"/>
        <end position="646"/>
    </location>
</feature>
<feature type="region of interest" description="Disordered" evidence="1">
    <location>
        <begin position="322"/>
        <end position="413"/>
    </location>
</feature>
<feature type="compositionally biased region" description="Basic and acidic residues" evidence="1">
    <location>
        <begin position="888"/>
        <end position="899"/>
    </location>
</feature>
<feature type="compositionally biased region" description="Low complexity" evidence="1">
    <location>
        <begin position="578"/>
        <end position="594"/>
    </location>
</feature>
<feature type="compositionally biased region" description="Polar residues" evidence="1">
    <location>
        <begin position="542"/>
        <end position="573"/>
    </location>
</feature>
<feature type="compositionally biased region" description="Low complexity" evidence="1">
    <location>
        <begin position="757"/>
        <end position="767"/>
    </location>
</feature>
<feature type="compositionally biased region" description="Polar residues" evidence="1">
    <location>
        <begin position="254"/>
        <end position="268"/>
    </location>
</feature>
<feature type="compositionally biased region" description="Basic and acidic residues" evidence="1">
    <location>
        <begin position="289"/>
        <end position="306"/>
    </location>
</feature>
<feature type="region of interest" description="Disordered" evidence="1">
    <location>
        <begin position="661"/>
        <end position="806"/>
    </location>
</feature>
<feature type="region of interest" description="Disordered" evidence="1">
    <location>
        <begin position="125"/>
        <end position="169"/>
    </location>
</feature>
<proteinExistence type="predicted"/>
<dbReference type="EMBL" id="JAUEPR010000006">
    <property type="protein sequence ID" value="KAK0483547.1"/>
    <property type="molecule type" value="Genomic_DNA"/>
</dbReference>
<organism evidence="2 3">
    <name type="scientific">Armillaria novae-zelandiae</name>
    <dbReference type="NCBI Taxonomy" id="153914"/>
    <lineage>
        <taxon>Eukaryota</taxon>
        <taxon>Fungi</taxon>
        <taxon>Dikarya</taxon>
        <taxon>Basidiomycota</taxon>
        <taxon>Agaricomycotina</taxon>
        <taxon>Agaricomycetes</taxon>
        <taxon>Agaricomycetidae</taxon>
        <taxon>Agaricales</taxon>
        <taxon>Marasmiineae</taxon>
        <taxon>Physalacriaceae</taxon>
        <taxon>Armillaria</taxon>
    </lineage>
</organism>
<feature type="compositionally biased region" description="Polar residues" evidence="1">
    <location>
        <begin position="595"/>
        <end position="620"/>
    </location>
</feature>
<feature type="compositionally biased region" description="Polar residues" evidence="1">
    <location>
        <begin position="679"/>
        <end position="693"/>
    </location>
</feature>
<feature type="compositionally biased region" description="Low complexity" evidence="1">
    <location>
        <begin position="668"/>
        <end position="678"/>
    </location>
</feature>
<feature type="compositionally biased region" description="Polar residues" evidence="1">
    <location>
        <begin position="351"/>
        <end position="366"/>
    </location>
</feature>
<feature type="region of interest" description="Disordered" evidence="1">
    <location>
        <begin position="31"/>
        <end position="73"/>
    </location>
</feature>
<sequence>MNIGLSIPRSSTSMGMKPHKLPSIPIPLATSIQTSSGSSNAAIGASLHRPSTATGYSHTQTSQSFRPDNMRPLGSEFRRDALLNSQIQIRSPSGTSSAANQGDNNGQRHSPSAISVIDVGRMRHDSSSSAVNVVSATERPPLSPMEAPPVRPSPQSSNSLSMQVSSTPKPAPINLSVSSFLPQNTAVGTNAFVAMTTDLLPDGIEFAAGLPSVPEIASRGVGLSRSTSNSALKPDTKPYGLPSSSTPAPSAQPNVTTTRVPARDTSTPRPVYRHPRLAELLTSTPTKLAEVRAEESRPREVDEIRLTSKPYTPDVAVHLPAPVLYSPKPPSPSTRSIQPSSSKSTPPSISEAQALSRFTQSFPQRQSNDRGDNTVSQHTISRSHDLSTSRPSQTKLDVVSTTPTPTYTPANTGNVSVQFAESSGTIGGDRHANLEYPSSSRAVNNVIWNSTVQSVPSSQAPNRYTQSSLQRQSNDRGDNTISQYPISRSNDLSTSRPSQIRLDVISTAPPPTYTPANTASVSAQFVGSSGTAGGDRHANLEHPSSNRMPNNMIWNPTVQSATSPAVAPQSSSRLQERAAPQAPHSTPTPAPSAANRTSGKTYTSYSQRYGVPSTSTSNLSAALDNPLPIPSTTQTAGPSYPSSMPALQHHQPALLSLNYLPAPSQANTSSTPRPSSSRQEPGSRSGHTTSQSPAVLVHPSPVSRNPSQDSILKTPSSLAPSVLKRTPSRTSLSASMSSQSHETKKKGFLGMFKSKTPQPAQASQPSQYEIWKPSDPSGPRKSESKPAEPASDHRAKPLASKVKVPPPVSVSRTVVIHDTNKKSPTKTNFTPFKHLSAASRRHRTVSAASAEAVNGTAPNTVVGSPTASMHSQTPLQVPPTRDPMVATREWREQNADSYRKSGKKNRPGVVFEVEEEPAEDRPRLRLTRSRGSPRGSPKHSS</sequence>
<evidence type="ECO:0000256" key="1">
    <source>
        <dbReference type="SAM" id="MobiDB-lite"/>
    </source>
</evidence>
<gene>
    <name evidence="2" type="ORF">IW261DRAFT_960622</name>
</gene>
<accession>A0AA39PFY6</accession>
<feature type="compositionally biased region" description="Polar residues" evidence="1">
    <location>
        <begin position="728"/>
        <end position="740"/>
    </location>
</feature>
<comment type="caution">
    <text evidence="2">The sequence shown here is derived from an EMBL/GenBank/DDBJ whole genome shotgun (WGS) entry which is preliminary data.</text>
</comment>
<feature type="compositionally biased region" description="Low complexity" evidence="1">
    <location>
        <begin position="242"/>
        <end position="253"/>
    </location>
</feature>
<dbReference type="Proteomes" id="UP001175227">
    <property type="component" value="Unassembled WGS sequence"/>
</dbReference>
<feature type="region of interest" description="Disordered" evidence="1">
    <location>
        <begin position="454"/>
        <end position="498"/>
    </location>
</feature>
<feature type="compositionally biased region" description="Basic and acidic residues" evidence="1">
    <location>
        <begin position="778"/>
        <end position="795"/>
    </location>
</feature>
<feature type="compositionally biased region" description="Pro residues" evidence="1">
    <location>
        <begin position="141"/>
        <end position="152"/>
    </location>
</feature>
<feature type="compositionally biased region" description="Polar residues" evidence="1">
    <location>
        <begin position="479"/>
        <end position="498"/>
    </location>
</feature>
<protein>
    <submittedName>
        <fullName evidence="2">Uncharacterized protein</fullName>
    </submittedName>
</protein>
<feature type="compositionally biased region" description="Polar residues" evidence="1">
    <location>
        <begin position="49"/>
        <end position="66"/>
    </location>
</feature>
<feature type="compositionally biased region" description="Low complexity" evidence="1">
    <location>
        <begin position="127"/>
        <end position="136"/>
    </location>
</feature>
<feature type="compositionally biased region" description="Polar residues" evidence="1">
    <location>
        <begin position="630"/>
        <end position="642"/>
    </location>
</feature>
<feature type="compositionally biased region" description="Low complexity" evidence="1">
    <location>
        <begin position="153"/>
        <end position="166"/>
    </location>
</feature>
<name>A0AA39PFY6_9AGAR</name>
<feature type="compositionally biased region" description="Polar residues" evidence="1">
    <location>
        <begin position="454"/>
        <end position="472"/>
    </location>
</feature>
<dbReference type="AlphaFoldDB" id="A0AA39PFY6"/>
<feature type="compositionally biased region" description="Polar residues" evidence="1">
    <location>
        <begin position="856"/>
        <end position="875"/>
    </location>
</feature>
<feature type="compositionally biased region" description="Low complexity" evidence="1">
    <location>
        <begin position="35"/>
        <end position="46"/>
    </location>
</feature>
<evidence type="ECO:0000313" key="2">
    <source>
        <dbReference type="EMBL" id="KAK0483547.1"/>
    </source>
</evidence>
<feature type="compositionally biased region" description="Polar residues" evidence="1">
    <location>
        <begin position="702"/>
        <end position="719"/>
    </location>
</feature>
<feature type="region of interest" description="Disordered" evidence="1">
    <location>
        <begin position="835"/>
        <end position="941"/>
    </location>
</feature>
<reference evidence="2" key="1">
    <citation type="submission" date="2023-06" db="EMBL/GenBank/DDBJ databases">
        <authorList>
            <consortium name="Lawrence Berkeley National Laboratory"/>
            <person name="Ahrendt S."/>
            <person name="Sahu N."/>
            <person name="Indic B."/>
            <person name="Wong-Bajracharya J."/>
            <person name="Merenyi Z."/>
            <person name="Ke H.-M."/>
            <person name="Monk M."/>
            <person name="Kocsube S."/>
            <person name="Drula E."/>
            <person name="Lipzen A."/>
            <person name="Balint B."/>
            <person name="Henrissat B."/>
            <person name="Andreopoulos B."/>
            <person name="Martin F.M."/>
            <person name="Harder C.B."/>
            <person name="Rigling D."/>
            <person name="Ford K.L."/>
            <person name="Foster G.D."/>
            <person name="Pangilinan J."/>
            <person name="Papanicolaou A."/>
            <person name="Barry K."/>
            <person name="LaButti K."/>
            <person name="Viragh M."/>
            <person name="Koriabine M."/>
            <person name="Yan M."/>
            <person name="Riley R."/>
            <person name="Champramary S."/>
            <person name="Plett K.L."/>
            <person name="Tsai I.J."/>
            <person name="Slot J."/>
            <person name="Sipos G."/>
            <person name="Plett J."/>
            <person name="Nagy L.G."/>
            <person name="Grigoriev I.V."/>
        </authorList>
    </citation>
    <scope>NUCLEOTIDE SEQUENCE</scope>
    <source>
        <strain evidence="2">ICMP 16352</strain>
    </source>
</reference>